<keyword evidence="15" id="KW-1185">Reference proteome</keyword>
<evidence type="ECO:0000256" key="6">
    <source>
        <dbReference type="ARBA" id="ARBA00022723"/>
    </source>
</evidence>
<keyword evidence="4 12" id="KW-0349">Heme</keyword>
<comment type="cofactor">
    <cofactor evidence="1">
        <name>heme</name>
        <dbReference type="ChEBI" id="CHEBI:30413"/>
    </cofactor>
</comment>
<evidence type="ECO:0000256" key="12">
    <source>
        <dbReference type="RuleBase" id="RU000461"/>
    </source>
</evidence>
<dbReference type="InterPro" id="IPR001128">
    <property type="entry name" value="Cyt_P450"/>
</dbReference>
<dbReference type="Pfam" id="PF00067">
    <property type="entry name" value="p450"/>
    <property type="match status" value="1"/>
</dbReference>
<dbReference type="EMBL" id="VYYT01000073">
    <property type="protein sequence ID" value="KAK2772020.1"/>
    <property type="molecule type" value="Genomic_DNA"/>
</dbReference>
<organism evidence="14 15">
    <name type="scientific">Colletotrichum kahawae</name>
    <name type="common">Coffee berry disease fungus</name>
    <dbReference type="NCBI Taxonomy" id="34407"/>
    <lineage>
        <taxon>Eukaryota</taxon>
        <taxon>Fungi</taxon>
        <taxon>Dikarya</taxon>
        <taxon>Ascomycota</taxon>
        <taxon>Pezizomycotina</taxon>
        <taxon>Sordariomycetes</taxon>
        <taxon>Hypocreomycetidae</taxon>
        <taxon>Glomerellales</taxon>
        <taxon>Glomerellaceae</taxon>
        <taxon>Colletotrichum</taxon>
        <taxon>Colletotrichum gloeosporioides species complex</taxon>
    </lineage>
</organism>
<accession>A0AAE0DAL4</accession>
<keyword evidence="5 13" id="KW-0812">Transmembrane</keyword>
<gene>
    <name evidence="14" type="ORF">CKAH01_14127</name>
</gene>
<keyword evidence="7 13" id="KW-1133">Transmembrane helix</keyword>
<keyword evidence="10 12" id="KW-0503">Monooxygenase</keyword>
<evidence type="ECO:0000256" key="13">
    <source>
        <dbReference type="SAM" id="Phobius"/>
    </source>
</evidence>
<dbReference type="PANTHER" id="PTHR24287:SF1">
    <property type="entry name" value="P450, PUTATIVE (EUROFUNG)-RELATED"/>
    <property type="match status" value="1"/>
</dbReference>
<feature type="transmembrane region" description="Helical" evidence="13">
    <location>
        <begin position="6"/>
        <end position="28"/>
    </location>
</feature>
<dbReference type="SUPFAM" id="SSF48264">
    <property type="entry name" value="Cytochrome P450"/>
    <property type="match status" value="1"/>
</dbReference>
<dbReference type="GO" id="GO:0020037">
    <property type="term" value="F:heme binding"/>
    <property type="evidence" value="ECO:0007669"/>
    <property type="project" value="InterPro"/>
</dbReference>
<reference evidence="14" key="1">
    <citation type="submission" date="2023-02" db="EMBL/GenBank/DDBJ databases">
        <title>Colletotrichum kahawae CIFC_Que2 genome sequencing and assembly.</title>
        <authorList>
            <person name="Baroncelli R."/>
        </authorList>
    </citation>
    <scope>NUCLEOTIDE SEQUENCE</scope>
    <source>
        <strain evidence="14">CIFC_Que2</strain>
    </source>
</reference>
<dbReference type="GO" id="GO:0016020">
    <property type="term" value="C:membrane"/>
    <property type="evidence" value="ECO:0007669"/>
    <property type="project" value="UniProtKB-SubCell"/>
</dbReference>
<comment type="caution">
    <text evidence="14">The sequence shown here is derived from an EMBL/GenBank/DDBJ whole genome shotgun (WGS) entry which is preliminary data.</text>
</comment>
<evidence type="ECO:0000256" key="10">
    <source>
        <dbReference type="ARBA" id="ARBA00023033"/>
    </source>
</evidence>
<dbReference type="GO" id="GO:0016712">
    <property type="term" value="F:oxidoreductase activity, acting on paired donors, with incorporation or reduction of molecular oxygen, reduced flavin or flavoprotein as one donor, and incorporation of one atom of oxygen"/>
    <property type="evidence" value="ECO:0007669"/>
    <property type="project" value="InterPro"/>
</dbReference>
<evidence type="ECO:0000256" key="4">
    <source>
        <dbReference type="ARBA" id="ARBA00022617"/>
    </source>
</evidence>
<dbReference type="InterPro" id="IPR036396">
    <property type="entry name" value="Cyt_P450_sf"/>
</dbReference>
<dbReference type="CDD" id="cd11063">
    <property type="entry name" value="CYP52"/>
    <property type="match status" value="1"/>
</dbReference>
<evidence type="ECO:0000256" key="2">
    <source>
        <dbReference type="ARBA" id="ARBA00004167"/>
    </source>
</evidence>
<keyword evidence="9 12" id="KW-0408">Iron</keyword>
<sequence>MLLPVITLVASLATVVYSLYVIVTTHILRRRMRKEYGCLPPKKLPQKDPLLGTDVVLQNLTAAKKFEFLALLKKRHAEQGQTFTTNTYFRTTINTCDPRLIQTVLSNQFEDFGMGPLRRKSASPLLGRGIFTTDNEIWAHQRALIRPSFIRAQVTDFSIFDLKRTWTSLFSSLLARTTLSTCSSYFSAWLVFFRPRRLMRQSLNSINLVQVLDSNSEYLFGESVGLMSDNASDSAHTFHHALDYAQQGTILRLRLGNLMVAHRDAKFRESCRIVHAYADKFVKQALEFRQRELMFPTEKKDEYTRQKYVFLNELAKDTDNPIMLRDQIVNMLLAARDTAAGLLAFTFFMLARNPQVWKKLRADVLEHYTEPLTYDAVQEMTYLRFVLQETLRLFPPIATNSRMANKDCVIPVGGGPDGRSPMFVAKNNVVTYSTFVMHRRPELFGPDAEEFIPERWETFRPGWEYLPFNGGPRVCPGQKFALTESSYTVARLLHAFSGIENLDPTEWREQLTLSLTLNNGVKVRLHPEA</sequence>
<dbReference type="PRINTS" id="PR00385">
    <property type="entry name" value="P450"/>
</dbReference>
<name>A0AAE0DAL4_COLKA</name>
<evidence type="ECO:0000313" key="14">
    <source>
        <dbReference type="EMBL" id="KAK2772020.1"/>
    </source>
</evidence>
<keyword evidence="6 12" id="KW-0479">Metal-binding</keyword>
<dbReference type="InterPro" id="IPR002974">
    <property type="entry name" value="Cyt_P450_E_CYP52_ascomycetes"/>
</dbReference>
<evidence type="ECO:0000256" key="1">
    <source>
        <dbReference type="ARBA" id="ARBA00001971"/>
    </source>
</evidence>
<proteinExistence type="inferred from homology"/>
<evidence type="ECO:0000313" key="15">
    <source>
        <dbReference type="Proteomes" id="UP001281614"/>
    </source>
</evidence>
<evidence type="ECO:0000256" key="9">
    <source>
        <dbReference type="ARBA" id="ARBA00023004"/>
    </source>
</evidence>
<keyword evidence="11 13" id="KW-0472">Membrane</keyword>
<comment type="similarity">
    <text evidence="3 12">Belongs to the cytochrome P450 family.</text>
</comment>
<evidence type="ECO:0000256" key="7">
    <source>
        <dbReference type="ARBA" id="ARBA00022989"/>
    </source>
</evidence>
<keyword evidence="8 12" id="KW-0560">Oxidoreductase</keyword>
<evidence type="ECO:0000256" key="3">
    <source>
        <dbReference type="ARBA" id="ARBA00010617"/>
    </source>
</evidence>
<comment type="subcellular location">
    <subcellularLocation>
        <location evidence="2">Membrane</location>
        <topology evidence="2">Single-pass membrane protein</topology>
    </subcellularLocation>
</comment>
<feature type="transmembrane region" description="Helical" evidence="13">
    <location>
        <begin position="173"/>
        <end position="193"/>
    </location>
</feature>
<dbReference type="Proteomes" id="UP001281614">
    <property type="component" value="Unassembled WGS sequence"/>
</dbReference>
<evidence type="ECO:0000256" key="8">
    <source>
        <dbReference type="ARBA" id="ARBA00023002"/>
    </source>
</evidence>
<dbReference type="PROSITE" id="PS00086">
    <property type="entry name" value="CYTOCHROME_P450"/>
    <property type="match status" value="1"/>
</dbReference>
<dbReference type="GO" id="GO:0005506">
    <property type="term" value="F:iron ion binding"/>
    <property type="evidence" value="ECO:0007669"/>
    <property type="project" value="InterPro"/>
</dbReference>
<dbReference type="AlphaFoldDB" id="A0AAE0DAL4"/>
<dbReference type="Gene3D" id="1.10.630.10">
    <property type="entry name" value="Cytochrome P450"/>
    <property type="match status" value="1"/>
</dbReference>
<dbReference type="PRINTS" id="PR01239">
    <property type="entry name" value="EP450IICYP52"/>
</dbReference>
<dbReference type="InterPro" id="IPR017972">
    <property type="entry name" value="Cyt_P450_CS"/>
</dbReference>
<dbReference type="PANTHER" id="PTHR24287">
    <property type="entry name" value="P450, PUTATIVE (EUROFUNG)-RELATED"/>
    <property type="match status" value="1"/>
</dbReference>
<evidence type="ECO:0000256" key="11">
    <source>
        <dbReference type="ARBA" id="ARBA00023136"/>
    </source>
</evidence>
<evidence type="ECO:0000256" key="5">
    <source>
        <dbReference type="ARBA" id="ARBA00022692"/>
    </source>
</evidence>
<dbReference type="InterPro" id="IPR047146">
    <property type="entry name" value="Cyt_P450_E_CYP52_fungi"/>
</dbReference>
<protein>
    <submittedName>
        <fullName evidence="14">N-alkane-inducible cytochrome P450</fullName>
    </submittedName>
</protein>